<gene>
    <name evidence="2" type="ORF">DAI18_04695</name>
</gene>
<proteinExistence type="predicted"/>
<dbReference type="PROSITE" id="PS51186">
    <property type="entry name" value="GNAT"/>
    <property type="match status" value="1"/>
</dbReference>
<protein>
    <submittedName>
        <fullName evidence="2">GNAT family N-acetyltransferase</fullName>
    </submittedName>
</protein>
<feature type="domain" description="N-acetyltransferase" evidence="1">
    <location>
        <begin position="10"/>
        <end position="150"/>
    </location>
</feature>
<reference evidence="2 3" key="1">
    <citation type="submission" date="2018-04" db="EMBL/GenBank/DDBJ databases">
        <title>Denitrifier Microvirgula.</title>
        <authorList>
            <person name="Anderson E."/>
            <person name="Jang J."/>
            <person name="Ishii S."/>
        </authorList>
    </citation>
    <scope>NUCLEOTIDE SEQUENCE [LARGE SCALE GENOMIC DNA]</scope>
    <source>
        <strain evidence="2 3">BE2.4</strain>
    </source>
</reference>
<dbReference type="EMBL" id="CP028519">
    <property type="protein sequence ID" value="AVY93420.1"/>
    <property type="molecule type" value="Genomic_DNA"/>
</dbReference>
<dbReference type="SUPFAM" id="SSF55729">
    <property type="entry name" value="Acyl-CoA N-acyltransferases (Nat)"/>
    <property type="match status" value="1"/>
</dbReference>
<keyword evidence="2" id="KW-0808">Transferase</keyword>
<name>A0A2S0P7P8_9NEIS</name>
<dbReference type="OrthoDB" id="9805924at2"/>
<dbReference type="InterPro" id="IPR016181">
    <property type="entry name" value="Acyl_CoA_acyltransferase"/>
</dbReference>
<dbReference type="STRING" id="1122240.GCA_000620105_00680"/>
<evidence type="ECO:0000313" key="2">
    <source>
        <dbReference type="EMBL" id="AVY93420.1"/>
    </source>
</evidence>
<organism evidence="2 3">
    <name type="scientific">Microvirgula aerodenitrificans</name>
    <dbReference type="NCBI Taxonomy" id="57480"/>
    <lineage>
        <taxon>Bacteria</taxon>
        <taxon>Pseudomonadati</taxon>
        <taxon>Pseudomonadota</taxon>
        <taxon>Betaproteobacteria</taxon>
        <taxon>Neisseriales</taxon>
        <taxon>Aquaspirillaceae</taxon>
        <taxon>Microvirgula</taxon>
    </lineage>
</organism>
<dbReference type="AlphaFoldDB" id="A0A2S0P7P8"/>
<dbReference type="RefSeq" id="WP_107888838.1">
    <property type="nucleotide sequence ID" value="NZ_CALFSO010000123.1"/>
</dbReference>
<dbReference type="Gene3D" id="3.40.630.30">
    <property type="match status" value="1"/>
</dbReference>
<dbReference type="KEGG" id="maer:DAI18_04695"/>
<accession>A0A2S0P7P8</accession>
<evidence type="ECO:0000259" key="1">
    <source>
        <dbReference type="PROSITE" id="PS51186"/>
    </source>
</evidence>
<dbReference type="Proteomes" id="UP000244173">
    <property type="component" value="Chromosome"/>
</dbReference>
<dbReference type="Pfam" id="PF00583">
    <property type="entry name" value="Acetyltransf_1"/>
    <property type="match status" value="1"/>
</dbReference>
<dbReference type="GO" id="GO:0016747">
    <property type="term" value="F:acyltransferase activity, transferring groups other than amino-acyl groups"/>
    <property type="evidence" value="ECO:0007669"/>
    <property type="project" value="InterPro"/>
</dbReference>
<evidence type="ECO:0000313" key="3">
    <source>
        <dbReference type="Proteomes" id="UP000244173"/>
    </source>
</evidence>
<dbReference type="InterPro" id="IPR000182">
    <property type="entry name" value="GNAT_dom"/>
</dbReference>
<sequence length="150" mass="16452">MIDIIDVTDAVGALLRPDLLAQAADVHRELRPGLPADYPAFMAGLFAGGGRMLVALDAERHVLGLAVWRCHINTWANGPFFYVDDLVTRATQRSQGVGQQLIAALEARALAAGADTLHLDSATHRHDAHRFYFREGMHIATFHFAKPLTK</sequence>
<keyword evidence="3" id="KW-1185">Reference proteome</keyword>